<feature type="coiled-coil region" evidence="3">
    <location>
        <begin position="65"/>
        <end position="106"/>
    </location>
</feature>
<accession>A0ABD1FV07</accession>
<dbReference type="AlphaFoldDB" id="A0ABD1FV07"/>
<feature type="compositionally biased region" description="Polar residues" evidence="4">
    <location>
        <begin position="1027"/>
        <end position="1037"/>
    </location>
</feature>
<dbReference type="SUPFAM" id="SSF57997">
    <property type="entry name" value="Tropomyosin"/>
    <property type="match status" value="1"/>
</dbReference>
<feature type="region of interest" description="Disordered" evidence="4">
    <location>
        <begin position="1018"/>
        <end position="1079"/>
    </location>
</feature>
<organism evidence="5 6">
    <name type="scientific">Salvia divinorum</name>
    <name type="common">Maria pastora</name>
    <name type="synonym">Diviner's sage</name>
    <dbReference type="NCBI Taxonomy" id="28513"/>
    <lineage>
        <taxon>Eukaryota</taxon>
        <taxon>Viridiplantae</taxon>
        <taxon>Streptophyta</taxon>
        <taxon>Embryophyta</taxon>
        <taxon>Tracheophyta</taxon>
        <taxon>Spermatophyta</taxon>
        <taxon>Magnoliopsida</taxon>
        <taxon>eudicotyledons</taxon>
        <taxon>Gunneridae</taxon>
        <taxon>Pentapetalae</taxon>
        <taxon>asterids</taxon>
        <taxon>lamiids</taxon>
        <taxon>Lamiales</taxon>
        <taxon>Lamiaceae</taxon>
        <taxon>Nepetoideae</taxon>
        <taxon>Mentheae</taxon>
        <taxon>Salviinae</taxon>
        <taxon>Salvia</taxon>
        <taxon>Salvia subgen. Calosphace</taxon>
    </lineage>
</organism>
<feature type="compositionally biased region" description="Basic and acidic residues" evidence="4">
    <location>
        <begin position="1"/>
        <end position="18"/>
    </location>
</feature>
<dbReference type="InterPro" id="IPR008587">
    <property type="entry name" value="FPP_plant"/>
</dbReference>
<dbReference type="EMBL" id="JBEAFC010000012">
    <property type="protein sequence ID" value="KAL1534789.1"/>
    <property type="molecule type" value="Genomic_DNA"/>
</dbReference>
<comment type="caution">
    <text evidence="5">The sequence shown here is derived from an EMBL/GenBank/DDBJ whole genome shotgun (WGS) entry which is preliminary data.</text>
</comment>
<keyword evidence="2 3" id="KW-0175">Coiled coil</keyword>
<name>A0ABD1FV07_SALDI</name>
<feature type="coiled-coil region" evidence="3">
    <location>
        <begin position="149"/>
        <end position="265"/>
    </location>
</feature>
<feature type="coiled-coil region" evidence="3">
    <location>
        <begin position="809"/>
        <end position="955"/>
    </location>
</feature>
<reference evidence="5 6" key="1">
    <citation type="submission" date="2024-06" db="EMBL/GenBank/DDBJ databases">
        <title>A chromosome level genome sequence of Diviner's sage (Salvia divinorum).</title>
        <authorList>
            <person name="Ford S.A."/>
            <person name="Ro D.-K."/>
            <person name="Ness R.W."/>
            <person name="Phillips M.A."/>
        </authorList>
    </citation>
    <scope>NUCLEOTIDE SEQUENCE [LARGE SCALE GENOMIC DNA]</scope>
    <source>
        <strain evidence="5">SAF-2024a</strain>
        <tissue evidence="5">Leaf</tissue>
    </source>
</reference>
<comment type="similarity">
    <text evidence="1">Belongs to the FPP family.</text>
</comment>
<dbReference type="Proteomes" id="UP001567538">
    <property type="component" value="Unassembled WGS sequence"/>
</dbReference>
<dbReference type="PANTHER" id="PTHR31580">
    <property type="entry name" value="FILAMENT-LIKE PLANT PROTEIN 4"/>
    <property type="match status" value="1"/>
</dbReference>
<evidence type="ECO:0000256" key="4">
    <source>
        <dbReference type="SAM" id="MobiDB-lite"/>
    </source>
</evidence>
<gene>
    <name evidence="5" type="ORF">AAHA92_30924</name>
</gene>
<feature type="compositionally biased region" description="Polar residues" evidence="4">
    <location>
        <begin position="434"/>
        <end position="443"/>
    </location>
</feature>
<evidence type="ECO:0000256" key="2">
    <source>
        <dbReference type="ARBA" id="ARBA00023054"/>
    </source>
</evidence>
<feature type="compositionally biased region" description="Low complexity" evidence="4">
    <location>
        <begin position="1051"/>
        <end position="1063"/>
    </location>
</feature>
<feature type="compositionally biased region" description="Polar residues" evidence="4">
    <location>
        <begin position="23"/>
        <end position="40"/>
    </location>
</feature>
<dbReference type="PANTHER" id="PTHR31580:SF4">
    <property type="entry name" value="FILAMENT-LIKE PLANT PROTEIN 6"/>
    <property type="match status" value="1"/>
</dbReference>
<keyword evidence="6" id="KW-1185">Reference proteome</keyword>
<evidence type="ECO:0000256" key="1">
    <source>
        <dbReference type="ARBA" id="ARBA00005921"/>
    </source>
</evidence>
<sequence length="1079" mass="120124">MDKRSWPWKKKSSDKLAAEKANVSASDSCATDSDVSSTQLDKGKLDNNNKQPKYVQISIESYTHLIGLENRVKSYEDQVQNLEDEVKELNEKLSEAHLEMINKENLVKQHAKVAEEAVSGWEKADAEAAALKNNVESVTLLKLTAEDRASHLDSALKEHMRQIRNLKEDHELKLQEVILSNNKIFDKMKHELETRIAKFEQQLLRSAADNAALSRSLQERSNMLFQLSEDKLQAQAEIERLRSNIESCEKEVNSLKYEVHIAKKEVEIRNEEKNMSMRSADVANKQHLDGVKKIAKLEAECQRLRGLVRKKLPGPAALAQMKLEVENMGRDYGESRVRRSTARSPTANLSQLPDFTLDNLLKCQKENELLAERLLTMDEETRMLKEALTKRNGEYQSCRSIYAQTASKLQSLESHLQANGEGKSPVTVEGFSSHKASNPPSFASVSECGNDDNVSYAGSCTTLSMSNLSCVQKDKNTGTPRKSENTKNLDLMDDFLEMEKLAYQSHGSHETVSSPDVSSDTGNKCPEQPNLVGSLEVRARRDSPSKDGLASEYQMLSKVDSAVAEPRLQADRLFFVKLKVELSRVIESMSEENNMEKVIVDVRHIMQDMFDTSQHQLQNDEAVPGFGTESDADGAQITSTNGTTLSGNVNSIDNVQFNQELKIAISDIHSFIMILGKEAKVVPGVSPAGEGLSERLNMFSARYTEYMKSGINLFDFVLDMSYVLREASKLHFNVLGIKSSEVETSSSDCIDKIALPENKGGVVDSSGEMYQNGCSHFSDSVSDPDIPSAGNVVPTSESATSRKCSLEEFEELKMNKDNLAVELARCTENYESTKIQLLETEQLLADAKSQLTSVQKGNSLAETQLKCMTESYKSLETRADELQTEVKLLEGKIGSLDLELQEERRSHQNALNRCNDLLDQLQRIETHAVAGNDDKSSQEKDLAAAAEKLAECQETIYLLGKQLKALHPQSDSLRSQKMEASIEEEPKANAMVFPDHNAYGTDNTRLFYLNRAGSESPSDIFEAEFSPSDSEANNPQRSPAGPNHQKHRPTKSSSSSASSTPTPEKQTRGFSRFFSSKGK</sequence>
<evidence type="ECO:0000313" key="5">
    <source>
        <dbReference type="EMBL" id="KAL1534789.1"/>
    </source>
</evidence>
<feature type="region of interest" description="Disordered" evidence="4">
    <location>
        <begin position="416"/>
        <end position="443"/>
    </location>
</feature>
<feature type="region of interest" description="Disordered" evidence="4">
    <location>
        <begin position="1"/>
        <end position="49"/>
    </location>
</feature>
<protein>
    <submittedName>
        <fullName evidence="5">Filament-like plant protein 4 isoform X2</fullName>
    </submittedName>
</protein>
<dbReference type="Pfam" id="PF05911">
    <property type="entry name" value="FPP"/>
    <property type="match status" value="1"/>
</dbReference>
<proteinExistence type="inferred from homology"/>
<evidence type="ECO:0000313" key="6">
    <source>
        <dbReference type="Proteomes" id="UP001567538"/>
    </source>
</evidence>
<evidence type="ECO:0000256" key="3">
    <source>
        <dbReference type="SAM" id="Coils"/>
    </source>
</evidence>